<evidence type="ECO:0000259" key="3">
    <source>
        <dbReference type="PROSITE" id="PS50853"/>
    </source>
</evidence>
<dbReference type="InterPro" id="IPR013783">
    <property type="entry name" value="Ig-like_fold"/>
</dbReference>
<keyword evidence="5" id="KW-1185">Reference proteome</keyword>
<dbReference type="PANTHER" id="PTHR13817:SF173">
    <property type="entry name" value="FRAZZLED"/>
    <property type="match status" value="1"/>
</dbReference>
<dbReference type="InterPro" id="IPR003961">
    <property type="entry name" value="FN3_dom"/>
</dbReference>
<reference evidence="6" key="1">
    <citation type="submission" date="2016-06" db="UniProtKB">
        <authorList>
            <consortium name="WormBaseParasite"/>
        </authorList>
    </citation>
    <scope>IDENTIFICATION</scope>
</reference>
<dbReference type="OrthoDB" id="10253954at2759"/>
<dbReference type="PRINTS" id="PR00014">
    <property type="entry name" value="FNTYPEIII"/>
</dbReference>
<feature type="transmembrane region" description="Helical" evidence="2">
    <location>
        <begin position="20"/>
        <end position="39"/>
    </location>
</feature>
<dbReference type="SUPFAM" id="SSF49265">
    <property type="entry name" value="Fibronectin type III"/>
    <property type="match status" value="1"/>
</dbReference>
<dbReference type="Proteomes" id="UP000271087">
    <property type="component" value="Unassembled WGS sequence"/>
</dbReference>
<dbReference type="SMART" id="SM00060">
    <property type="entry name" value="FN3"/>
    <property type="match status" value="2"/>
</dbReference>
<dbReference type="STRING" id="42157.A0A182EBE2"/>
<dbReference type="InterPro" id="IPR036116">
    <property type="entry name" value="FN3_sf"/>
</dbReference>
<keyword evidence="1" id="KW-0677">Repeat</keyword>
<evidence type="ECO:0000313" key="4">
    <source>
        <dbReference type="EMBL" id="VDK77213.1"/>
    </source>
</evidence>
<feature type="domain" description="Fibronectin type-III" evidence="3">
    <location>
        <begin position="54"/>
        <end position="155"/>
    </location>
</feature>
<evidence type="ECO:0000313" key="6">
    <source>
        <dbReference type="WBParaSite" id="nOo.2.0.1.t05375-RA"/>
    </source>
</evidence>
<dbReference type="Gene3D" id="2.60.40.10">
    <property type="entry name" value="Immunoglobulins"/>
    <property type="match status" value="2"/>
</dbReference>
<proteinExistence type="predicted"/>
<feature type="domain" description="Fibronectin type-III" evidence="3">
    <location>
        <begin position="156"/>
        <end position="255"/>
    </location>
</feature>
<evidence type="ECO:0000313" key="5">
    <source>
        <dbReference type="Proteomes" id="UP000271087"/>
    </source>
</evidence>
<reference evidence="4 5" key="2">
    <citation type="submission" date="2018-08" db="EMBL/GenBank/DDBJ databases">
        <authorList>
            <person name="Laetsch R D."/>
            <person name="Stevens L."/>
            <person name="Kumar S."/>
            <person name="Blaxter L. M."/>
        </authorList>
    </citation>
    <scope>NUCLEOTIDE SEQUENCE [LARGE SCALE GENOMIC DNA]</scope>
</reference>
<name>A0A182EBE2_ONCOC</name>
<dbReference type="WBParaSite" id="nOo.2.0.1.t05375-RA">
    <property type="protein sequence ID" value="nOo.2.0.1.t05375-RA"/>
    <property type="gene ID" value="nOo.2.0.1.g05375"/>
</dbReference>
<keyword evidence="2" id="KW-0812">Transmembrane</keyword>
<organism evidence="6">
    <name type="scientific">Onchocerca ochengi</name>
    <name type="common">Filarial nematode worm</name>
    <dbReference type="NCBI Taxonomy" id="42157"/>
    <lineage>
        <taxon>Eukaryota</taxon>
        <taxon>Metazoa</taxon>
        <taxon>Ecdysozoa</taxon>
        <taxon>Nematoda</taxon>
        <taxon>Chromadorea</taxon>
        <taxon>Rhabditida</taxon>
        <taxon>Spirurina</taxon>
        <taxon>Spiruromorpha</taxon>
        <taxon>Filarioidea</taxon>
        <taxon>Onchocercidae</taxon>
        <taxon>Onchocerca</taxon>
    </lineage>
</organism>
<dbReference type="Pfam" id="PF00041">
    <property type="entry name" value="fn3"/>
    <property type="match status" value="2"/>
</dbReference>
<dbReference type="PANTHER" id="PTHR13817">
    <property type="entry name" value="TITIN"/>
    <property type="match status" value="1"/>
</dbReference>
<accession>A0A182EBE2</accession>
<keyword evidence="2" id="KW-0472">Membrane</keyword>
<sequence length="273" mass="31198">MHHTVTATATKSTVSTVYTVIRFIHYCFFVIIIIFAQFIDAANPKQRIQKVPSAPRDIEVILVNASAVKISWEKPLYANGDIIGYYVYKDRLLNGEPIDDKLQRAIIYDQHKTHTLITDLEPNTEYSFRVNAFNRYGDGEFSATKKILTGGLPPSEPQTHSVNLLNYEAPLRARVDWKPPKFTYNLPINKYMIWYKPFEHVDARKLEVPGTQNFVILDGLFMGRLYEINIAAENDDGIGLNATEWLTTPAGIPEAEPLNVRYEINGDQLEFQE</sequence>
<evidence type="ECO:0000256" key="2">
    <source>
        <dbReference type="SAM" id="Phobius"/>
    </source>
</evidence>
<dbReference type="FunFam" id="2.60.40.10:FF:000028">
    <property type="entry name" value="Neuronal cell adhesion molecule"/>
    <property type="match status" value="1"/>
</dbReference>
<gene>
    <name evidence="4" type="ORF">NOO_LOCUS5375</name>
</gene>
<dbReference type="PROSITE" id="PS50853">
    <property type="entry name" value="FN3"/>
    <property type="match status" value="2"/>
</dbReference>
<keyword evidence="2" id="KW-1133">Transmembrane helix</keyword>
<protein>
    <submittedName>
        <fullName evidence="6">Fibronectin type-III domain-containing protein</fullName>
    </submittedName>
</protein>
<dbReference type="CDD" id="cd00063">
    <property type="entry name" value="FN3"/>
    <property type="match status" value="2"/>
</dbReference>
<dbReference type="AlphaFoldDB" id="A0A182EBE2"/>
<dbReference type="InterPro" id="IPR050964">
    <property type="entry name" value="Striated_Muscle_Regulatory"/>
</dbReference>
<dbReference type="EMBL" id="UYRW01001415">
    <property type="protein sequence ID" value="VDK77213.1"/>
    <property type="molecule type" value="Genomic_DNA"/>
</dbReference>
<evidence type="ECO:0000256" key="1">
    <source>
        <dbReference type="ARBA" id="ARBA00022737"/>
    </source>
</evidence>